<keyword evidence="1" id="KW-1133">Transmembrane helix</keyword>
<dbReference type="PANTHER" id="PTHR45655:SF5">
    <property type="entry name" value="SOLUBLE GUANYLATE CYCLASE 89DA-RELATED"/>
    <property type="match status" value="1"/>
</dbReference>
<dbReference type="Pfam" id="PF00211">
    <property type="entry name" value="Guanylate_cyc"/>
    <property type="match status" value="1"/>
</dbReference>
<dbReference type="CDD" id="cd07302">
    <property type="entry name" value="CHD"/>
    <property type="match status" value="1"/>
</dbReference>
<sequence length="438" mass="49320">MEDRQVTSFLAVSYESTRWRNIVGLMVGIVWTFSRFASLVLWLFQPNVVFLSSLLPPPIRINDDRVETHGFAVRSAFCAGIELATMINGVVLYLLVHKYNGIWIHWVATLSLSFAALNPLYSFQCLGTGVFHQMLMAIVVFPRILHLPFEFTVLVTAPPTIVMGFMLPFEDSPCQKDLLWYGLITCFVAALATWQVFVKDNEERIVFSTTRILQGRNEAYNNLLNNMLPEKVVQDLLHEKRSLSHFGTTFEHATIMFVEINLHEVASQLPMTDVLKKVNQLFGQMDTILEYGFPDVYKVETIHSIYMASTGVPEAHPHHAHIMADLAMQLQELNNEWAPGIQVKIRIGLHSGEVFGGVVGQVGPRYRLFGDTVNTASRMQSKARWGSISLSEATAAILEQPREQLPRERHQAVPDSGSGCEAIEVQVGLMLQLTYISV</sequence>
<dbReference type="PROSITE" id="PS50125">
    <property type="entry name" value="GUANYLATE_CYCLASE_2"/>
    <property type="match status" value="1"/>
</dbReference>
<evidence type="ECO:0000313" key="3">
    <source>
        <dbReference type="EMBL" id="KAK3235585.1"/>
    </source>
</evidence>
<name>A0AAE0EQY4_9CHLO</name>
<dbReference type="PANTHER" id="PTHR45655">
    <property type="entry name" value="GUANYLATE CYCLASE SOLUBLE SUBUNIT BETA-2"/>
    <property type="match status" value="1"/>
</dbReference>
<feature type="transmembrane region" description="Helical" evidence="1">
    <location>
        <begin position="103"/>
        <end position="124"/>
    </location>
</feature>
<feature type="transmembrane region" description="Helical" evidence="1">
    <location>
        <begin position="178"/>
        <end position="197"/>
    </location>
</feature>
<dbReference type="GO" id="GO:0070482">
    <property type="term" value="P:response to oxygen levels"/>
    <property type="evidence" value="ECO:0007669"/>
    <property type="project" value="TreeGrafter"/>
</dbReference>
<dbReference type="Gene3D" id="3.30.70.1230">
    <property type="entry name" value="Nucleotide cyclase"/>
    <property type="match status" value="1"/>
</dbReference>
<dbReference type="EMBL" id="LGRX02035267">
    <property type="protein sequence ID" value="KAK3235585.1"/>
    <property type="molecule type" value="Genomic_DNA"/>
</dbReference>
<feature type="transmembrane region" description="Helical" evidence="1">
    <location>
        <begin position="144"/>
        <end position="166"/>
    </location>
</feature>
<keyword evidence="4" id="KW-1185">Reference proteome</keyword>
<dbReference type="SMART" id="SM00044">
    <property type="entry name" value="CYCc"/>
    <property type="match status" value="1"/>
</dbReference>
<dbReference type="InterPro" id="IPR029787">
    <property type="entry name" value="Nucleotide_cyclase"/>
</dbReference>
<keyword evidence="1" id="KW-0812">Transmembrane</keyword>
<dbReference type="AlphaFoldDB" id="A0AAE0EQY4"/>
<dbReference type="GO" id="GO:0004383">
    <property type="term" value="F:guanylate cyclase activity"/>
    <property type="evidence" value="ECO:0007669"/>
    <property type="project" value="TreeGrafter"/>
</dbReference>
<evidence type="ECO:0000259" key="2">
    <source>
        <dbReference type="PROSITE" id="PS50125"/>
    </source>
</evidence>
<keyword evidence="1" id="KW-0472">Membrane</keyword>
<dbReference type="GO" id="GO:0019934">
    <property type="term" value="P:cGMP-mediated signaling"/>
    <property type="evidence" value="ECO:0007669"/>
    <property type="project" value="TreeGrafter"/>
</dbReference>
<comment type="caution">
    <text evidence="3">The sequence shown here is derived from an EMBL/GenBank/DDBJ whole genome shotgun (WGS) entry which is preliminary data.</text>
</comment>
<dbReference type="GO" id="GO:0008074">
    <property type="term" value="C:guanylate cyclase complex, soluble"/>
    <property type="evidence" value="ECO:0007669"/>
    <property type="project" value="TreeGrafter"/>
</dbReference>
<proteinExistence type="predicted"/>
<evidence type="ECO:0000256" key="1">
    <source>
        <dbReference type="SAM" id="Phobius"/>
    </source>
</evidence>
<dbReference type="InterPro" id="IPR001054">
    <property type="entry name" value="A/G_cyclase"/>
</dbReference>
<protein>
    <recommendedName>
        <fullName evidence="2">Guanylate cyclase domain-containing protein</fullName>
    </recommendedName>
</protein>
<dbReference type="Proteomes" id="UP001190700">
    <property type="component" value="Unassembled WGS sequence"/>
</dbReference>
<evidence type="ECO:0000313" key="4">
    <source>
        <dbReference type="Proteomes" id="UP001190700"/>
    </source>
</evidence>
<feature type="transmembrane region" description="Helical" evidence="1">
    <location>
        <begin position="71"/>
        <end position="96"/>
    </location>
</feature>
<dbReference type="SUPFAM" id="SSF55073">
    <property type="entry name" value="Nucleotide cyclase"/>
    <property type="match status" value="1"/>
</dbReference>
<feature type="domain" description="Guanylate cyclase" evidence="2">
    <location>
        <begin position="254"/>
        <end position="380"/>
    </location>
</feature>
<gene>
    <name evidence="3" type="ORF">CYMTET_54221</name>
</gene>
<organism evidence="3 4">
    <name type="scientific">Cymbomonas tetramitiformis</name>
    <dbReference type="NCBI Taxonomy" id="36881"/>
    <lineage>
        <taxon>Eukaryota</taxon>
        <taxon>Viridiplantae</taxon>
        <taxon>Chlorophyta</taxon>
        <taxon>Pyramimonadophyceae</taxon>
        <taxon>Pyramimonadales</taxon>
        <taxon>Pyramimonadaceae</taxon>
        <taxon>Cymbomonas</taxon>
    </lineage>
</organism>
<accession>A0AAE0EQY4</accession>
<reference evidence="3 4" key="1">
    <citation type="journal article" date="2015" name="Genome Biol. Evol.">
        <title>Comparative Genomics of a Bacterivorous Green Alga Reveals Evolutionary Causalities and Consequences of Phago-Mixotrophic Mode of Nutrition.</title>
        <authorList>
            <person name="Burns J.A."/>
            <person name="Paasch A."/>
            <person name="Narechania A."/>
            <person name="Kim E."/>
        </authorList>
    </citation>
    <scope>NUCLEOTIDE SEQUENCE [LARGE SCALE GENOMIC DNA]</scope>
    <source>
        <strain evidence="3 4">PLY_AMNH</strain>
    </source>
</reference>
<feature type="transmembrane region" description="Helical" evidence="1">
    <location>
        <begin position="21"/>
        <end position="44"/>
    </location>
</feature>